<feature type="domain" description="Rad50/SbcC-type AAA" evidence="2">
    <location>
        <begin position="6"/>
        <end position="262"/>
    </location>
</feature>
<feature type="coiled-coil region" evidence="1">
    <location>
        <begin position="330"/>
        <end position="357"/>
    </location>
</feature>
<evidence type="ECO:0000259" key="2">
    <source>
        <dbReference type="Pfam" id="PF13476"/>
    </source>
</evidence>
<organism evidence="3 4">
    <name type="scientific">Litorivivens lipolytica</name>
    <dbReference type="NCBI Taxonomy" id="1524264"/>
    <lineage>
        <taxon>Bacteria</taxon>
        <taxon>Pseudomonadati</taxon>
        <taxon>Pseudomonadota</taxon>
        <taxon>Gammaproteobacteria</taxon>
        <taxon>Litorivivens</taxon>
    </lineage>
</organism>
<evidence type="ECO:0000256" key="1">
    <source>
        <dbReference type="SAM" id="Coils"/>
    </source>
</evidence>
<dbReference type="SUPFAM" id="SSF52540">
    <property type="entry name" value="P-loop containing nucleoside triphosphate hydrolases"/>
    <property type="match status" value="1"/>
</dbReference>
<dbReference type="Pfam" id="PF13476">
    <property type="entry name" value="AAA_23"/>
    <property type="match status" value="1"/>
</dbReference>
<comment type="caution">
    <text evidence="3">The sequence shown here is derived from an EMBL/GenBank/DDBJ whole genome shotgun (WGS) entry which is preliminary data.</text>
</comment>
<name>A0A7W4W5Y4_9GAMM</name>
<dbReference type="GO" id="GO:0006302">
    <property type="term" value="P:double-strand break repair"/>
    <property type="evidence" value="ECO:0007669"/>
    <property type="project" value="InterPro"/>
</dbReference>
<keyword evidence="4" id="KW-1185">Reference proteome</keyword>
<dbReference type="EMBL" id="JACHWY010000001">
    <property type="protein sequence ID" value="MBB3047427.1"/>
    <property type="molecule type" value="Genomic_DNA"/>
</dbReference>
<gene>
    <name evidence="3" type="ORF">FHR99_001663</name>
</gene>
<dbReference type="GO" id="GO:0016887">
    <property type="term" value="F:ATP hydrolysis activity"/>
    <property type="evidence" value="ECO:0007669"/>
    <property type="project" value="InterPro"/>
</dbReference>
<dbReference type="InterPro" id="IPR038729">
    <property type="entry name" value="Rad50/SbcC_AAA"/>
</dbReference>
<protein>
    <submittedName>
        <fullName evidence="3">DNA sulfur modification protein DndD</fullName>
    </submittedName>
</protein>
<dbReference type="Proteomes" id="UP000537130">
    <property type="component" value="Unassembled WGS sequence"/>
</dbReference>
<dbReference type="AlphaFoldDB" id="A0A7W4W5Y4"/>
<reference evidence="3 4" key="1">
    <citation type="submission" date="2020-08" db="EMBL/GenBank/DDBJ databases">
        <title>Genomic Encyclopedia of Type Strains, Phase III (KMG-III): the genomes of soil and plant-associated and newly described type strains.</title>
        <authorList>
            <person name="Whitman W."/>
        </authorList>
    </citation>
    <scope>NUCLEOTIDE SEQUENCE [LARGE SCALE GENOMIC DNA]</scope>
    <source>
        <strain evidence="3 4">CECT 8654</strain>
    </source>
</reference>
<proteinExistence type="predicted"/>
<dbReference type="PANTHER" id="PTHR32114">
    <property type="entry name" value="ABC TRANSPORTER ABCH.3"/>
    <property type="match status" value="1"/>
</dbReference>
<dbReference type="Gene3D" id="3.40.50.300">
    <property type="entry name" value="P-loop containing nucleotide triphosphate hydrolases"/>
    <property type="match status" value="2"/>
</dbReference>
<dbReference type="InterPro" id="IPR027417">
    <property type="entry name" value="P-loop_NTPase"/>
</dbReference>
<dbReference type="PANTHER" id="PTHR32114:SF2">
    <property type="entry name" value="ABC TRANSPORTER ABCH.3"/>
    <property type="match status" value="1"/>
</dbReference>
<evidence type="ECO:0000313" key="3">
    <source>
        <dbReference type="EMBL" id="MBB3047427.1"/>
    </source>
</evidence>
<dbReference type="RefSeq" id="WP_183410049.1">
    <property type="nucleotide sequence ID" value="NZ_JACHWY010000001.1"/>
</dbReference>
<evidence type="ECO:0000313" key="4">
    <source>
        <dbReference type="Proteomes" id="UP000537130"/>
    </source>
</evidence>
<sequence>MIIETLVLRDYRAYSGEHHFDLTPRKKWNKIRPIVLFGGLNGAGKTSILSSIRLALYGKGALGHSVSAKQYEEYLKQSIHKFKSNSGSEANSASVSLTFTYAKHGKLLRYKVIREWETKKTSVKESLSLYQNDEPISNLNYEQCQGFLNELIPIGVSELFFFDGEKIADLADDEDGVQLGDAIKRLMGLDLLETLDIDLQLVTRNLEKSSATKIDQKRIAALESEYGRLVAEAEKLQQNWEQIRISLAEKKSDLSHMERELSSAGGAWAKSREEHIALLAKLETEHLSASNALRDLLSGLYPASIAGKLGHTTLQAMESELECARAVDLANKLSGRVERLSKKVLELTSEKNHKKLEAAISKEFSELIDVDTKFESIHSPSSASIETLRSSLDRAGKERSESLALSKKLDELEKEIEKVKDNASRAPSEERLQPITSKISALQEAISADQLQMARIDEQRNSAIRQAIQVAKELDKLGTESSTSMESADIKALADSARAFLKDFSRSLATSKVKDLENEFSISFQKLARKEDIHYSAKISPDTFKVSLVDSLGNAINKNDLSAGEKQIYAIAILEALARTSGRKLPVIIDTPLGRLDSVHRTKLINNYFPTASHQVIILSTDTEVDEEFYSSLSPNISHAYKLEFNQKTRSSSAEEGYFWRQNEAESA</sequence>
<dbReference type="InterPro" id="IPR017599">
    <property type="entry name" value="DNA_S_DndD"/>
</dbReference>
<accession>A0A7W4W5Y4</accession>
<keyword evidence="1" id="KW-0175">Coiled coil</keyword>
<dbReference type="NCBIfam" id="TIGR03185">
    <property type="entry name" value="DNA_S_dndD"/>
    <property type="match status" value="1"/>
</dbReference>
<feature type="coiled-coil region" evidence="1">
    <location>
        <begin position="395"/>
        <end position="429"/>
    </location>
</feature>